<dbReference type="VEuPathDB" id="FungiDB:AeMF1_002353"/>
<feature type="transmembrane region" description="Helical" evidence="1">
    <location>
        <begin position="36"/>
        <end position="56"/>
    </location>
</feature>
<evidence type="ECO:0000256" key="2">
    <source>
        <dbReference type="SAM" id="SignalP"/>
    </source>
</evidence>
<reference evidence="3 4" key="1">
    <citation type="submission" date="2019-07" db="EMBL/GenBank/DDBJ databases">
        <title>Genomics analysis of Aphanomyces spp. identifies a new class of oomycete effector associated with host adaptation.</title>
        <authorList>
            <person name="Gaulin E."/>
        </authorList>
    </citation>
    <scope>NUCLEOTIDE SEQUENCE [LARGE SCALE GENOMIC DNA]</scope>
    <source>
        <strain evidence="3 4">ATCC 201684</strain>
    </source>
</reference>
<gene>
    <name evidence="3" type="ORF">Ae201684_012017</name>
</gene>
<proteinExistence type="predicted"/>
<feature type="chain" id="PRO_5026268925" evidence="2">
    <location>
        <begin position="17"/>
        <end position="182"/>
    </location>
</feature>
<name>A0A6G0WSX6_9STRA</name>
<dbReference type="Proteomes" id="UP000481153">
    <property type="component" value="Unassembled WGS sequence"/>
</dbReference>
<evidence type="ECO:0000313" key="3">
    <source>
        <dbReference type="EMBL" id="KAF0730598.1"/>
    </source>
</evidence>
<sequence>MALFSALLGLIALVFAFWDMIAVASGSKRYGGLSWNGLLFWLVPIVLSVLVALNVYQWRGYSRLRAQRILRLCGFSFIIVVFAIPHSTLRLGLSLCCCHENMCPDRPSHLPSFAAAGCLIEMEDCSSGVYRQMLQLLGLWLALFEIIHTCMTQRRLHYVPTDETISSSCRSISEVWSIPVDG</sequence>
<organism evidence="3 4">
    <name type="scientific">Aphanomyces euteiches</name>
    <dbReference type="NCBI Taxonomy" id="100861"/>
    <lineage>
        <taxon>Eukaryota</taxon>
        <taxon>Sar</taxon>
        <taxon>Stramenopiles</taxon>
        <taxon>Oomycota</taxon>
        <taxon>Saprolegniomycetes</taxon>
        <taxon>Saprolegniales</taxon>
        <taxon>Verrucalvaceae</taxon>
        <taxon>Aphanomyces</taxon>
    </lineage>
</organism>
<keyword evidence="1" id="KW-1133">Transmembrane helix</keyword>
<evidence type="ECO:0000256" key="1">
    <source>
        <dbReference type="SAM" id="Phobius"/>
    </source>
</evidence>
<dbReference type="AlphaFoldDB" id="A0A6G0WSX6"/>
<keyword evidence="2" id="KW-0732">Signal</keyword>
<feature type="signal peptide" evidence="2">
    <location>
        <begin position="1"/>
        <end position="16"/>
    </location>
</feature>
<keyword evidence="4" id="KW-1185">Reference proteome</keyword>
<comment type="caution">
    <text evidence="3">The sequence shown here is derived from an EMBL/GenBank/DDBJ whole genome shotgun (WGS) entry which is preliminary data.</text>
</comment>
<keyword evidence="1" id="KW-0472">Membrane</keyword>
<keyword evidence="1" id="KW-0812">Transmembrane</keyword>
<protein>
    <submittedName>
        <fullName evidence="3">Uncharacterized protein</fullName>
    </submittedName>
</protein>
<evidence type="ECO:0000313" key="4">
    <source>
        <dbReference type="Proteomes" id="UP000481153"/>
    </source>
</evidence>
<feature type="transmembrane region" description="Helical" evidence="1">
    <location>
        <begin position="68"/>
        <end position="85"/>
    </location>
</feature>
<accession>A0A6G0WSX6</accession>
<dbReference type="EMBL" id="VJMJ01000153">
    <property type="protein sequence ID" value="KAF0730598.1"/>
    <property type="molecule type" value="Genomic_DNA"/>
</dbReference>